<dbReference type="EMBL" id="NEVJ01000002">
    <property type="protein sequence ID" value="OZI23230.1"/>
    <property type="molecule type" value="Genomic_DNA"/>
</dbReference>
<dbReference type="OrthoDB" id="5914299at2"/>
<dbReference type="Pfam" id="PF03466">
    <property type="entry name" value="LysR_substrate"/>
    <property type="match status" value="1"/>
</dbReference>
<dbReference type="Pfam" id="PF00126">
    <property type="entry name" value="HTH_1"/>
    <property type="match status" value="1"/>
</dbReference>
<organism evidence="6 7">
    <name type="scientific">Bordetella genomosp. 9</name>
    <dbReference type="NCBI Taxonomy" id="1416803"/>
    <lineage>
        <taxon>Bacteria</taxon>
        <taxon>Pseudomonadati</taxon>
        <taxon>Pseudomonadota</taxon>
        <taxon>Betaproteobacteria</taxon>
        <taxon>Burkholderiales</taxon>
        <taxon>Alcaligenaceae</taxon>
        <taxon>Bordetella</taxon>
    </lineage>
</organism>
<evidence type="ECO:0000256" key="1">
    <source>
        <dbReference type="ARBA" id="ARBA00009437"/>
    </source>
</evidence>
<evidence type="ECO:0000256" key="4">
    <source>
        <dbReference type="ARBA" id="ARBA00023163"/>
    </source>
</evidence>
<dbReference type="Gene3D" id="3.40.190.290">
    <property type="match status" value="1"/>
</dbReference>
<dbReference type="Gene3D" id="1.10.10.10">
    <property type="entry name" value="Winged helix-like DNA-binding domain superfamily/Winged helix DNA-binding domain"/>
    <property type="match status" value="1"/>
</dbReference>
<accession>A0A261RF31</accession>
<keyword evidence="4" id="KW-0804">Transcription</keyword>
<dbReference type="PANTHER" id="PTHR30419">
    <property type="entry name" value="HTH-TYPE TRANSCRIPTIONAL REGULATOR YBHD"/>
    <property type="match status" value="1"/>
</dbReference>
<name>A0A261RF31_9BORD</name>
<dbReference type="PROSITE" id="PS50931">
    <property type="entry name" value="HTH_LYSR"/>
    <property type="match status" value="1"/>
</dbReference>
<dbReference type="GO" id="GO:0005829">
    <property type="term" value="C:cytosol"/>
    <property type="evidence" value="ECO:0007669"/>
    <property type="project" value="TreeGrafter"/>
</dbReference>
<comment type="similarity">
    <text evidence="1">Belongs to the LysR transcriptional regulatory family.</text>
</comment>
<reference evidence="6" key="1">
    <citation type="submission" date="2017-05" db="EMBL/GenBank/DDBJ databases">
        <title>Complete and WGS of Bordetella genogroups.</title>
        <authorList>
            <person name="Spilker T."/>
            <person name="Lipuma J."/>
        </authorList>
    </citation>
    <scope>NUCLEOTIDE SEQUENCE</scope>
    <source>
        <strain evidence="6">AU21707</strain>
    </source>
</reference>
<keyword evidence="2" id="KW-0805">Transcription regulation</keyword>
<sequence length="329" mass="36068">MTATMPDDREFAYGHLKLRHLHLMHLLESEKSITRAAQAMHLTQPAVSAMLKELEAQFGIRMVERTAQGVLLTPAARAALRRFSIALAEVGAAHEEALRAQQHEGLRLRVGALTLATLELLPRALSLLLDESPDVQIEISEGTVEGLTDALMRGELDCIIGRVGAPWAKAPHEARIEQLKLYDEQRCLVCRPGHPLATHRRVNLAALGRYRWVLQPVPSSTRLVFDELFLERGMVPPAPTIESVSAHSNMEIVAATDLLGIAPQALARPHIATGRLHAIATDALLPRMSISLIWRRASGADPLLARLRRALVAAGAARSTRRRGARSPD</sequence>
<keyword evidence="3" id="KW-0238">DNA-binding</keyword>
<dbReference type="SUPFAM" id="SSF46785">
    <property type="entry name" value="Winged helix' DNA-binding domain"/>
    <property type="match status" value="1"/>
</dbReference>
<dbReference type="RefSeq" id="WP_094846237.1">
    <property type="nucleotide sequence ID" value="NZ_NEVJ01000002.1"/>
</dbReference>
<dbReference type="GO" id="GO:0003700">
    <property type="term" value="F:DNA-binding transcription factor activity"/>
    <property type="evidence" value="ECO:0007669"/>
    <property type="project" value="InterPro"/>
</dbReference>
<proteinExistence type="inferred from homology"/>
<evidence type="ECO:0000313" key="7">
    <source>
        <dbReference type="Proteomes" id="UP000216857"/>
    </source>
</evidence>
<comment type="caution">
    <text evidence="6">The sequence shown here is derived from an EMBL/GenBank/DDBJ whole genome shotgun (WGS) entry which is preliminary data.</text>
</comment>
<dbReference type="GO" id="GO:0003677">
    <property type="term" value="F:DNA binding"/>
    <property type="evidence" value="ECO:0007669"/>
    <property type="project" value="UniProtKB-KW"/>
</dbReference>
<evidence type="ECO:0000313" key="6">
    <source>
        <dbReference type="EMBL" id="OZI23230.1"/>
    </source>
</evidence>
<protein>
    <recommendedName>
        <fullName evidence="5">HTH lysR-type domain-containing protein</fullName>
    </recommendedName>
</protein>
<dbReference type="InterPro" id="IPR036390">
    <property type="entry name" value="WH_DNA-bd_sf"/>
</dbReference>
<dbReference type="InterPro" id="IPR005119">
    <property type="entry name" value="LysR_subst-bd"/>
</dbReference>
<dbReference type="AlphaFoldDB" id="A0A261RF31"/>
<dbReference type="InterPro" id="IPR000847">
    <property type="entry name" value="LysR_HTH_N"/>
</dbReference>
<gene>
    <name evidence="6" type="ORF">CAL26_07110</name>
</gene>
<dbReference type="PANTHER" id="PTHR30419:SF8">
    <property type="entry name" value="NITROGEN ASSIMILATION TRANSCRIPTIONAL ACTIVATOR-RELATED"/>
    <property type="match status" value="1"/>
</dbReference>
<dbReference type="SUPFAM" id="SSF53850">
    <property type="entry name" value="Periplasmic binding protein-like II"/>
    <property type="match status" value="1"/>
</dbReference>
<dbReference type="PRINTS" id="PR00039">
    <property type="entry name" value="HTHLYSR"/>
</dbReference>
<dbReference type="InterPro" id="IPR036388">
    <property type="entry name" value="WH-like_DNA-bd_sf"/>
</dbReference>
<evidence type="ECO:0000256" key="2">
    <source>
        <dbReference type="ARBA" id="ARBA00023015"/>
    </source>
</evidence>
<feature type="domain" description="HTH lysR-type" evidence="5">
    <location>
        <begin position="16"/>
        <end position="73"/>
    </location>
</feature>
<dbReference type="InterPro" id="IPR050950">
    <property type="entry name" value="HTH-type_LysR_regulators"/>
</dbReference>
<keyword evidence="7" id="KW-1185">Reference proteome</keyword>
<evidence type="ECO:0000259" key="5">
    <source>
        <dbReference type="PROSITE" id="PS50931"/>
    </source>
</evidence>
<evidence type="ECO:0000256" key="3">
    <source>
        <dbReference type="ARBA" id="ARBA00023125"/>
    </source>
</evidence>
<dbReference type="Proteomes" id="UP000216857">
    <property type="component" value="Unassembled WGS sequence"/>
</dbReference>